<dbReference type="Proteomes" id="UP000186795">
    <property type="component" value="Unassembled WGS sequence"/>
</dbReference>
<evidence type="ECO:0000259" key="2">
    <source>
        <dbReference type="Pfam" id="PF05199"/>
    </source>
</evidence>
<dbReference type="AlphaFoldDB" id="A0A1N7J0F5"/>
<dbReference type="PANTHER" id="PTHR11552:SF147">
    <property type="entry name" value="CHOLINE DEHYDROGENASE, MITOCHONDRIAL"/>
    <property type="match status" value="1"/>
</dbReference>
<evidence type="ECO:0000313" key="4">
    <source>
        <dbReference type="Proteomes" id="UP000186795"/>
    </source>
</evidence>
<reference evidence="4" key="1">
    <citation type="submission" date="2017-01" db="EMBL/GenBank/DDBJ databases">
        <authorList>
            <person name="Varghese N."/>
            <person name="Submissions S."/>
        </authorList>
    </citation>
    <scope>NUCLEOTIDE SEQUENCE [LARGE SCALE GENOMIC DNA]</scope>
    <source>
        <strain evidence="4">DSM 45196</strain>
    </source>
</reference>
<dbReference type="InterPro" id="IPR036188">
    <property type="entry name" value="FAD/NAD-bd_sf"/>
</dbReference>
<organism evidence="3 4">
    <name type="scientific">Kroppenstedtia eburnea</name>
    <dbReference type="NCBI Taxonomy" id="714067"/>
    <lineage>
        <taxon>Bacteria</taxon>
        <taxon>Bacillati</taxon>
        <taxon>Bacillota</taxon>
        <taxon>Bacilli</taxon>
        <taxon>Bacillales</taxon>
        <taxon>Thermoactinomycetaceae</taxon>
        <taxon>Kroppenstedtia</taxon>
    </lineage>
</organism>
<evidence type="ECO:0000256" key="1">
    <source>
        <dbReference type="ARBA" id="ARBA00010790"/>
    </source>
</evidence>
<gene>
    <name evidence="3" type="ORF">SAMN05421790_101573</name>
</gene>
<dbReference type="SUPFAM" id="SSF51905">
    <property type="entry name" value="FAD/NAD(P)-binding domain"/>
    <property type="match status" value="1"/>
</dbReference>
<dbReference type="Pfam" id="PF05199">
    <property type="entry name" value="GMC_oxred_C"/>
    <property type="match status" value="1"/>
</dbReference>
<dbReference type="GO" id="GO:0016614">
    <property type="term" value="F:oxidoreductase activity, acting on CH-OH group of donors"/>
    <property type="evidence" value="ECO:0007669"/>
    <property type="project" value="InterPro"/>
</dbReference>
<dbReference type="GO" id="GO:0050660">
    <property type="term" value="F:flavin adenine dinucleotide binding"/>
    <property type="evidence" value="ECO:0007669"/>
    <property type="project" value="InterPro"/>
</dbReference>
<feature type="domain" description="Glucose-methanol-choline oxidoreductase C-terminal" evidence="2">
    <location>
        <begin position="80"/>
        <end position="130"/>
    </location>
</feature>
<protein>
    <submittedName>
        <fullName evidence="3">GMC oxidoreductase</fullName>
    </submittedName>
</protein>
<comment type="similarity">
    <text evidence="1">Belongs to the GMC oxidoreductase family.</text>
</comment>
<keyword evidence="4" id="KW-1185">Reference proteome</keyword>
<sequence>MFLKYMLVPLALWDLGGKLNVTRLFLCKHGNGGFGHSPLSDLRQTIMAPLRPWNRRAGNPFKVMHMSIIESSCYSIVMDMARCIFGNVCSSGQGGIVDRQGRVHGVKDLIVVDDSIVPFTVDGNTSAPAFPIGLTIAQQLLKQRGNRRFPLDQENVSEQ</sequence>
<dbReference type="InterPro" id="IPR007867">
    <property type="entry name" value="GMC_OxRtase_C"/>
</dbReference>
<name>A0A1N7J0F5_9BACL</name>
<accession>A0A1N7J0F5</accession>
<dbReference type="EMBL" id="FTOD01000001">
    <property type="protein sequence ID" value="SIS42736.1"/>
    <property type="molecule type" value="Genomic_DNA"/>
</dbReference>
<proteinExistence type="inferred from homology"/>
<dbReference type="InterPro" id="IPR012132">
    <property type="entry name" value="GMC_OxRdtase"/>
</dbReference>
<dbReference type="PANTHER" id="PTHR11552">
    <property type="entry name" value="GLUCOSE-METHANOL-CHOLINE GMC OXIDOREDUCTASE"/>
    <property type="match status" value="1"/>
</dbReference>
<evidence type="ECO:0000313" key="3">
    <source>
        <dbReference type="EMBL" id="SIS42736.1"/>
    </source>
</evidence>
<dbReference type="Gene3D" id="3.50.50.60">
    <property type="entry name" value="FAD/NAD(P)-binding domain"/>
    <property type="match status" value="1"/>
</dbReference>